<dbReference type="AlphaFoldDB" id="A0A177CHW3"/>
<protein>
    <submittedName>
        <fullName evidence="1">Uncharacterized protein</fullName>
    </submittedName>
</protein>
<name>A0A177CHW3_9PLEO</name>
<evidence type="ECO:0000313" key="2">
    <source>
        <dbReference type="Proteomes" id="UP000077069"/>
    </source>
</evidence>
<gene>
    <name evidence="1" type="ORF">CC84DRAFT_635170</name>
</gene>
<sequence length="126" mass="13929">MKGERSRPCDSTCTSACGALSCDTVSIFRKWLEVRTDLLGSFVRLAKSAAQNSQAEAMLQSNLLSDRCPHSGGGQWLHSRFVASTIPRHVQQQLKVGNYGDLHAMQYAICNGQTLCSLWRGLRERA</sequence>
<reference evidence="1 2" key="1">
    <citation type="submission" date="2016-05" db="EMBL/GenBank/DDBJ databases">
        <title>Comparative analysis of secretome profiles of manganese(II)-oxidizing ascomycete fungi.</title>
        <authorList>
            <consortium name="DOE Joint Genome Institute"/>
            <person name="Zeiner C.A."/>
            <person name="Purvine S.O."/>
            <person name="Zink E.M."/>
            <person name="Wu S."/>
            <person name="Pasa-Tolic L."/>
            <person name="Chaput D.L."/>
            <person name="Haridas S."/>
            <person name="Grigoriev I.V."/>
            <person name="Santelli C.M."/>
            <person name="Hansel C.M."/>
        </authorList>
    </citation>
    <scope>NUCLEOTIDE SEQUENCE [LARGE SCALE GENOMIC DNA]</scope>
    <source>
        <strain evidence="1 2">AP3s5-JAC2a</strain>
    </source>
</reference>
<dbReference type="InParanoid" id="A0A177CHW3"/>
<dbReference type="PROSITE" id="PS51257">
    <property type="entry name" value="PROKAR_LIPOPROTEIN"/>
    <property type="match status" value="1"/>
</dbReference>
<dbReference type="EMBL" id="KV441551">
    <property type="protein sequence ID" value="OAG07113.1"/>
    <property type="molecule type" value="Genomic_DNA"/>
</dbReference>
<proteinExistence type="predicted"/>
<keyword evidence="2" id="KW-1185">Reference proteome</keyword>
<organism evidence="1 2">
    <name type="scientific">Paraphaeosphaeria sporulosa</name>
    <dbReference type="NCBI Taxonomy" id="1460663"/>
    <lineage>
        <taxon>Eukaryota</taxon>
        <taxon>Fungi</taxon>
        <taxon>Dikarya</taxon>
        <taxon>Ascomycota</taxon>
        <taxon>Pezizomycotina</taxon>
        <taxon>Dothideomycetes</taxon>
        <taxon>Pleosporomycetidae</taxon>
        <taxon>Pleosporales</taxon>
        <taxon>Massarineae</taxon>
        <taxon>Didymosphaeriaceae</taxon>
        <taxon>Paraphaeosphaeria</taxon>
    </lineage>
</organism>
<accession>A0A177CHW3</accession>
<dbReference type="Proteomes" id="UP000077069">
    <property type="component" value="Unassembled WGS sequence"/>
</dbReference>
<dbReference type="GeneID" id="28770461"/>
<evidence type="ECO:0000313" key="1">
    <source>
        <dbReference type="EMBL" id="OAG07113.1"/>
    </source>
</evidence>
<dbReference type="RefSeq" id="XP_018037478.1">
    <property type="nucleotide sequence ID" value="XM_018186975.1"/>
</dbReference>